<evidence type="ECO:0000313" key="11">
    <source>
        <dbReference type="Proteomes" id="UP000242133"/>
    </source>
</evidence>
<dbReference type="SUPFAM" id="SSF56935">
    <property type="entry name" value="Porins"/>
    <property type="match status" value="1"/>
</dbReference>
<feature type="chain" id="PRO_5015197639" evidence="8">
    <location>
        <begin position="25"/>
        <end position="799"/>
    </location>
</feature>
<keyword evidence="11" id="KW-1185">Reference proteome</keyword>
<sequence length="799" mass="88471">MRALMSLTPLIAILAGLHAASVSANHPPSVTAATPCRDNSTDTACPQVLPAIKVRGQALPAGLQVLNHELIEQLPTGEGNLADLLRINPAVDFSRSSRGSANSGVMRPEEFSFHGQAYYQNLFMIDGIGVNNDINPASGNSDFGTPGLTRPTGGSSPQGYYLDVGLLDQVEIYDSNVPASFGGFTGGVVSAKMKRYDGGDFVDLRYGIQRDEWESFHIAPRDVDDFDNAAGYDAEFTPIYRKDSYSLSAQQGLTARSGLTLGLSRRSSAFLQTTPDGDPVYFNDRIDNIHARVDTQWSERLDTGISLRYSERHHDGITSPVYDDPYTKDHSGIGLGGNLEYQLAAGQTFTLDMGLDRNEDTLDSARSISVIDLSSGEKYGGFGDIDQHQTRLSLAPKLELRPVHNGNLEHRITLGGELRYVDARYSRPENVDNYFYLASGSLSRHSRYARGDVAVNYLSQALYVDDRIRWHNVDLRLGLRADYNGWLGNLDFAPRLSADWDLFGNGHTRLLAGANRYYGRSFLQYAINDALQGLYTQTTYRPDGTVLRIKQGVDSSGQLDLSTPYSDELMLGWVQQAGPFNSTLKLVRRDSHDGVRKVDHNDLTYYDNGGLSNTTSITWELDHADHPLRIGNSATVARLALGWKDSTSNSQDDDGYEGKIDTNPVFYQGRLIDSSDLPAWDYNIPLSVSLSSITQVATWNLTWSNVVNLRNGGVIARDTRDNTADGYDIYDDVALNDLVTLDTKLQWKPKLWSDHQGYLMVEVSNVFDDVISTKTGDSQYISDLYTPGRKVWLEMGLRF</sequence>
<dbReference type="InterPro" id="IPR037066">
    <property type="entry name" value="Plug_dom_sf"/>
</dbReference>
<evidence type="ECO:0000256" key="8">
    <source>
        <dbReference type="SAM" id="SignalP"/>
    </source>
</evidence>
<dbReference type="AlphaFoldDB" id="A0A2P8EVZ9"/>
<evidence type="ECO:0000259" key="9">
    <source>
        <dbReference type="Pfam" id="PF07715"/>
    </source>
</evidence>
<evidence type="ECO:0000256" key="3">
    <source>
        <dbReference type="ARBA" id="ARBA00022452"/>
    </source>
</evidence>
<keyword evidence="4 7" id="KW-0812">Transmembrane</keyword>
<dbReference type="Gene3D" id="2.40.170.20">
    <property type="entry name" value="TonB-dependent receptor, beta-barrel domain"/>
    <property type="match status" value="1"/>
</dbReference>
<accession>A0A2P8EVZ9</accession>
<dbReference type="PROSITE" id="PS52016">
    <property type="entry name" value="TONB_DEPENDENT_REC_3"/>
    <property type="match status" value="1"/>
</dbReference>
<reference evidence="10 11" key="1">
    <citation type="submission" date="2018-03" db="EMBL/GenBank/DDBJ databases">
        <title>Genomic Encyclopedia of Archaeal and Bacterial Type Strains, Phase II (KMG-II): from individual species to whole genera.</title>
        <authorList>
            <person name="Goeker M."/>
        </authorList>
    </citation>
    <scope>NUCLEOTIDE SEQUENCE [LARGE SCALE GENOMIC DNA]</scope>
    <source>
        <strain evidence="10 11">DSM 17586</strain>
    </source>
</reference>
<dbReference type="GO" id="GO:0009279">
    <property type="term" value="C:cell outer membrane"/>
    <property type="evidence" value="ECO:0007669"/>
    <property type="project" value="UniProtKB-SubCell"/>
</dbReference>
<organism evidence="10 11">
    <name type="scientific">Marinobacterium halophilum</name>
    <dbReference type="NCBI Taxonomy" id="267374"/>
    <lineage>
        <taxon>Bacteria</taxon>
        <taxon>Pseudomonadati</taxon>
        <taxon>Pseudomonadota</taxon>
        <taxon>Gammaproteobacteria</taxon>
        <taxon>Oceanospirillales</taxon>
        <taxon>Oceanospirillaceae</taxon>
        <taxon>Marinobacterium</taxon>
    </lineage>
</organism>
<evidence type="ECO:0000313" key="10">
    <source>
        <dbReference type="EMBL" id="PSL13646.1"/>
    </source>
</evidence>
<keyword evidence="5 7" id="KW-0472">Membrane</keyword>
<evidence type="ECO:0000256" key="4">
    <source>
        <dbReference type="ARBA" id="ARBA00022692"/>
    </source>
</evidence>
<keyword evidence="3 7" id="KW-1134">Transmembrane beta strand</keyword>
<evidence type="ECO:0000256" key="7">
    <source>
        <dbReference type="PROSITE-ProRule" id="PRU01360"/>
    </source>
</evidence>
<keyword evidence="10" id="KW-0675">Receptor</keyword>
<dbReference type="InterPro" id="IPR036942">
    <property type="entry name" value="Beta-barrel_TonB_sf"/>
</dbReference>
<keyword evidence="2 7" id="KW-0813">Transport</keyword>
<dbReference type="InterPro" id="IPR012910">
    <property type="entry name" value="Plug_dom"/>
</dbReference>
<dbReference type="InterPro" id="IPR039426">
    <property type="entry name" value="TonB-dep_rcpt-like"/>
</dbReference>
<proteinExistence type="inferred from homology"/>
<dbReference type="OrthoDB" id="9766643at2"/>
<name>A0A2P8EVZ9_9GAMM</name>
<gene>
    <name evidence="10" type="ORF">CLV44_11156</name>
</gene>
<feature type="domain" description="TonB-dependent receptor plug" evidence="9">
    <location>
        <begin position="58"/>
        <end position="188"/>
    </location>
</feature>
<evidence type="ECO:0000256" key="5">
    <source>
        <dbReference type="ARBA" id="ARBA00023136"/>
    </source>
</evidence>
<comment type="similarity">
    <text evidence="7">Belongs to the TonB-dependent receptor family.</text>
</comment>
<dbReference type="Gene3D" id="2.170.130.10">
    <property type="entry name" value="TonB-dependent receptor, plug domain"/>
    <property type="match status" value="1"/>
</dbReference>
<dbReference type="Pfam" id="PF07715">
    <property type="entry name" value="Plug"/>
    <property type="match status" value="1"/>
</dbReference>
<comment type="caution">
    <text evidence="10">The sequence shown here is derived from an EMBL/GenBank/DDBJ whole genome shotgun (WGS) entry which is preliminary data.</text>
</comment>
<comment type="subcellular location">
    <subcellularLocation>
        <location evidence="1 7">Cell outer membrane</location>
        <topology evidence="1 7">Multi-pass membrane protein</topology>
    </subcellularLocation>
</comment>
<evidence type="ECO:0000256" key="6">
    <source>
        <dbReference type="ARBA" id="ARBA00023237"/>
    </source>
</evidence>
<feature type="signal peptide" evidence="8">
    <location>
        <begin position="1"/>
        <end position="24"/>
    </location>
</feature>
<dbReference type="RefSeq" id="WP_106591793.1">
    <property type="nucleotide sequence ID" value="NZ_PYGI01000011.1"/>
</dbReference>
<keyword evidence="8" id="KW-0732">Signal</keyword>
<keyword evidence="6 7" id="KW-0998">Cell outer membrane</keyword>
<dbReference type="Proteomes" id="UP000242133">
    <property type="component" value="Unassembled WGS sequence"/>
</dbReference>
<protein>
    <submittedName>
        <fullName evidence="10">Outer membrane receptor protein involved in Fe transport</fullName>
    </submittedName>
</protein>
<evidence type="ECO:0000256" key="1">
    <source>
        <dbReference type="ARBA" id="ARBA00004571"/>
    </source>
</evidence>
<dbReference type="EMBL" id="PYGI01000011">
    <property type="protein sequence ID" value="PSL13646.1"/>
    <property type="molecule type" value="Genomic_DNA"/>
</dbReference>
<evidence type="ECO:0000256" key="2">
    <source>
        <dbReference type="ARBA" id="ARBA00022448"/>
    </source>
</evidence>